<evidence type="ECO:0000313" key="2">
    <source>
        <dbReference type="EMBL" id="KAF0978627.1"/>
    </source>
</evidence>
<dbReference type="InterPro" id="IPR039874">
    <property type="entry name" value="WAPL"/>
</dbReference>
<protein>
    <recommendedName>
        <fullName evidence="4">WAPL domain-containing protein</fullName>
    </recommendedName>
</protein>
<dbReference type="VEuPathDB" id="AmoebaDB:FDP41_002447"/>
<dbReference type="OrthoDB" id="78088at2759"/>
<dbReference type="OMA" id="KLHAHIG"/>
<dbReference type="InterPro" id="IPR011989">
    <property type="entry name" value="ARM-like"/>
</dbReference>
<dbReference type="EMBL" id="VFQX01000029">
    <property type="protein sequence ID" value="KAF0978627.1"/>
    <property type="molecule type" value="Genomic_DNA"/>
</dbReference>
<evidence type="ECO:0000256" key="1">
    <source>
        <dbReference type="SAM" id="MobiDB-lite"/>
    </source>
</evidence>
<name>A0A6A5BNI8_NAEFO</name>
<dbReference type="Gene3D" id="1.25.10.10">
    <property type="entry name" value="Leucine-rich Repeat Variant"/>
    <property type="match status" value="1"/>
</dbReference>
<reference evidence="2 3" key="1">
    <citation type="journal article" date="2019" name="Sci. Rep.">
        <title>Nanopore sequencing improves the draft genome of the human pathogenic amoeba Naegleria fowleri.</title>
        <authorList>
            <person name="Liechti N."/>
            <person name="Schurch N."/>
            <person name="Bruggmann R."/>
            <person name="Wittwer M."/>
        </authorList>
    </citation>
    <scope>NUCLEOTIDE SEQUENCE [LARGE SCALE GENOMIC DNA]</scope>
    <source>
        <strain evidence="2 3">ATCC 30894</strain>
    </source>
</reference>
<proteinExistence type="predicted"/>
<dbReference type="Proteomes" id="UP000444721">
    <property type="component" value="Unassembled WGS sequence"/>
</dbReference>
<dbReference type="VEuPathDB" id="AmoebaDB:NF0006590"/>
<sequence length="702" mass="79101">MRTFKKKNPVLVKVESSPNSKKVSLFSDINSDDEKKSKNRRKANSNDLFSENVFDETLEASTKRKRHSLDSVAKKSTSSSGSQSPIFKTPTKKSQTKSASVTPTKTSKSPKTPGSSGKKKLSVEDNFFDDDLFDDVFGFSSSEDEDGDKTLKSAKKPKRASTSSASPRLDSKEKTVKESILNYLEGLKSSHVDTQHSCASSLAKMFSEQCDDLGIFLRAHSLVKKVVDTLCLVVDFGTQKLLSLTAAQIIGILLKDPLNAEYITENSFKILHEIIKQHHVLKWQQVSHLESIKRTKRTRIAALKAGSPSKAQKQQYEEEDENMQAFEKTTISLALSAMVNIVNYEHHCFDLKYHQASNKEEFLEKNRPNLLFIKTNSVETVERLVPCFLALIEKDRDDTLVGDLCNCIKMLEKNGIVTKYSTDASKNAEAWNYFLPALIRVLNCLTPVNKPSLSELKDGHPVVECALVTLRFLTNISNGNEQVCQRIAEENGLSGICAVLASSYTQHFDVITMCLALLSNMTDKSWNNRELVRNFKLEFRGKSKKLMNFLIELFIEYYSKQDYNDDNNQDTENCVTVSDQDSQNTPAVEIVEKVNTEKKEKENQGLSARSNLKRTEDNIITSYLAILLGCLCKEHEENKEYIMKELPEKSFISLIIALKAFVLYQSNASLLTKDTLDSIKCLLTELGDKNNSQNSDHNKEIE</sequence>
<feature type="region of interest" description="Disordered" evidence="1">
    <location>
        <begin position="1"/>
        <end position="122"/>
    </location>
</feature>
<gene>
    <name evidence="2" type="ORF">FDP41_002447</name>
</gene>
<feature type="compositionally biased region" description="Low complexity" evidence="1">
    <location>
        <begin position="96"/>
        <end position="116"/>
    </location>
</feature>
<dbReference type="RefSeq" id="XP_044563340.1">
    <property type="nucleotide sequence ID" value="XM_044705642.1"/>
</dbReference>
<accession>A0A6A5BNI8</accession>
<dbReference type="InterPro" id="IPR016024">
    <property type="entry name" value="ARM-type_fold"/>
</dbReference>
<keyword evidence="3" id="KW-1185">Reference proteome</keyword>
<organism evidence="2 3">
    <name type="scientific">Naegleria fowleri</name>
    <name type="common">Brain eating amoeba</name>
    <dbReference type="NCBI Taxonomy" id="5763"/>
    <lineage>
        <taxon>Eukaryota</taxon>
        <taxon>Discoba</taxon>
        <taxon>Heterolobosea</taxon>
        <taxon>Tetramitia</taxon>
        <taxon>Eutetramitia</taxon>
        <taxon>Vahlkampfiidae</taxon>
        <taxon>Naegleria</taxon>
    </lineage>
</organism>
<dbReference type="AlphaFoldDB" id="A0A6A5BNI8"/>
<dbReference type="PANTHER" id="PTHR22100:SF13">
    <property type="entry name" value="WINGS APART-LIKE PROTEIN HOMOLOG"/>
    <property type="match status" value="1"/>
</dbReference>
<dbReference type="VEuPathDB" id="AmoebaDB:NfTy_041610"/>
<comment type="caution">
    <text evidence="2">The sequence shown here is derived from an EMBL/GenBank/DDBJ whole genome shotgun (WGS) entry which is preliminary data.</text>
</comment>
<evidence type="ECO:0000313" key="3">
    <source>
        <dbReference type="Proteomes" id="UP000444721"/>
    </source>
</evidence>
<evidence type="ECO:0008006" key="4">
    <source>
        <dbReference type="Google" id="ProtNLM"/>
    </source>
</evidence>
<feature type="region of interest" description="Disordered" evidence="1">
    <location>
        <begin position="142"/>
        <end position="173"/>
    </location>
</feature>
<feature type="compositionally biased region" description="Low complexity" evidence="1">
    <location>
        <begin position="74"/>
        <end position="84"/>
    </location>
</feature>
<dbReference type="SUPFAM" id="SSF48371">
    <property type="entry name" value="ARM repeat"/>
    <property type="match status" value="1"/>
</dbReference>
<dbReference type="PANTHER" id="PTHR22100">
    <property type="entry name" value="WINGS APART-LIKE PROTEIN HOMOLOG"/>
    <property type="match status" value="1"/>
</dbReference>
<dbReference type="GeneID" id="68109665"/>